<sequence length="214" mass="24379">MSHHGMSTSAITLLHPRILREHPKPSREDWQAMPSTTFGMTLTYRGCAMIKSRADAFRNPRSIQSSTFVTQRLKETAEKSLTVGFIGPSYIEMHTSLSQPANSARKWPLIMFRDGWRLGPPKLIKLKLLFGVSKALISDQGSHFCNRVMAMLLEKYGVVHRVATAYHPQTNDQVEVFNREIKKLLQKMTNLAGVTRVASWRTLCGRIEQLTRLR</sequence>
<feature type="domain" description="Integrase catalytic" evidence="1">
    <location>
        <begin position="126"/>
        <end position="214"/>
    </location>
</feature>
<comment type="caution">
    <text evidence="2">The sequence shown here is derived from an EMBL/GenBank/DDBJ whole genome shotgun (WGS) entry which is preliminary data.</text>
</comment>
<dbReference type="EMBL" id="QJKJ01003644">
    <property type="protein sequence ID" value="RDX97477.1"/>
    <property type="molecule type" value="Genomic_DNA"/>
</dbReference>
<dbReference type="AlphaFoldDB" id="A0A371H3V8"/>
<keyword evidence="3" id="KW-1185">Reference proteome</keyword>
<evidence type="ECO:0000313" key="2">
    <source>
        <dbReference type="EMBL" id="RDX97477.1"/>
    </source>
</evidence>
<accession>A0A371H3V8</accession>
<dbReference type="SUPFAM" id="SSF53098">
    <property type="entry name" value="Ribonuclease H-like"/>
    <property type="match status" value="1"/>
</dbReference>
<organism evidence="2 3">
    <name type="scientific">Mucuna pruriens</name>
    <name type="common">Velvet bean</name>
    <name type="synonym">Dolichos pruriens</name>
    <dbReference type="NCBI Taxonomy" id="157652"/>
    <lineage>
        <taxon>Eukaryota</taxon>
        <taxon>Viridiplantae</taxon>
        <taxon>Streptophyta</taxon>
        <taxon>Embryophyta</taxon>
        <taxon>Tracheophyta</taxon>
        <taxon>Spermatophyta</taxon>
        <taxon>Magnoliopsida</taxon>
        <taxon>eudicotyledons</taxon>
        <taxon>Gunneridae</taxon>
        <taxon>Pentapetalae</taxon>
        <taxon>rosids</taxon>
        <taxon>fabids</taxon>
        <taxon>Fabales</taxon>
        <taxon>Fabaceae</taxon>
        <taxon>Papilionoideae</taxon>
        <taxon>50 kb inversion clade</taxon>
        <taxon>NPAAA clade</taxon>
        <taxon>indigoferoid/millettioid clade</taxon>
        <taxon>Phaseoleae</taxon>
        <taxon>Mucuna</taxon>
    </lineage>
</organism>
<dbReference type="Proteomes" id="UP000257109">
    <property type="component" value="Unassembled WGS sequence"/>
</dbReference>
<dbReference type="InterPro" id="IPR001584">
    <property type="entry name" value="Integrase_cat-core"/>
</dbReference>
<dbReference type="InterPro" id="IPR036397">
    <property type="entry name" value="RNaseH_sf"/>
</dbReference>
<dbReference type="Gene3D" id="3.30.420.10">
    <property type="entry name" value="Ribonuclease H-like superfamily/Ribonuclease H"/>
    <property type="match status" value="1"/>
</dbReference>
<dbReference type="InterPro" id="IPR052160">
    <property type="entry name" value="Gypsy_RT_Integrase-like"/>
</dbReference>
<name>A0A371H3V8_MUCPR</name>
<protein>
    <recommendedName>
        <fullName evidence="1">Integrase catalytic domain-containing protein</fullName>
    </recommendedName>
</protein>
<dbReference type="GO" id="GO:0003676">
    <property type="term" value="F:nucleic acid binding"/>
    <property type="evidence" value="ECO:0007669"/>
    <property type="project" value="InterPro"/>
</dbReference>
<gene>
    <name evidence="2" type="ORF">CR513_19745</name>
</gene>
<evidence type="ECO:0000313" key="3">
    <source>
        <dbReference type="Proteomes" id="UP000257109"/>
    </source>
</evidence>
<evidence type="ECO:0000259" key="1">
    <source>
        <dbReference type="PROSITE" id="PS50994"/>
    </source>
</evidence>
<proteinExistence type="predicted"/>
<dbReference type="InterPro" id="IPR012337">
    <property type="entry name" value="RNaseH-like_sf"/>
</dbReference>
<dbReference type="PROSITE" id="PS50994">
    <property type="entry name" value="INTEGRASE"/>
    <property type="match status" value="1"/>
</dbReference>
<dbReference type="PANTHER" id="PTHR47266">
    <property type="entry name" value="ENDONUCLEASE-RELATED"/>
    <property type="match status" value="1"/>
</dbReference>
<dbReference type="GO" id="GO:0015074">
    <property type="term" value="P:DNA integration"/>
    <property type="evidence" value="ECO:0007669"/>
    <property type="project" value="InterPro"/>
</dbReference>
<reference evidence="2" key="1">
    <citation type="submission" date="2018-05" db="EMBL/GenBank/DDBJ databases">
        <title>Draft genome of Mucuna pruriens seed.</title>
        <authorList>
            <person name="Nnadi N.E."/>
            <person name="Vos R."/>
            <person name="Hasami M.H."/>
            <person name="Devisetty U.K."/>
            <person name="Aguiy J.C."/>
        </authorList>
    </citation>
    <scope>NUCLEOTIDE SEQUENCE [LARGE SCALE GENOMIC DNA]</scope>
    <source>
        <strain evidence="2">JCA_2017</strain>
    </source>
</reference>
<feature type="non-terminal residue" evidence="2">
    <location>
        <position position="1"/>
    </location>
</feature>